<comment type="caution">
    <text evidence="4">The sequence shown here is derived from an EMBL/GenBank/DDBJ whole genome shotgun (WGS) entry which is preliminary data.</text>
</comment>
<organism evidence="4 5">
    <name type="scientific">Tegillarca granosa</name>
    <name type="common">Malaysian cockle</name>
    <name type="synonym">Anadara granosa</name>
    <dbReference type="NCBI Taxonomy" id="220873"/>
    <lineage>
        <taxon>Eukaryota</taxon>
        <taxon>Metazoa</taxon>
        <taxon>Spiralia</taxon>
        <taxon>Lophotrochozoa</taxon>
        <taxon>Mollusca</taxon>
        <taxon>Bivalvia</taxon>
        <taxon>Autobranchia</taxon>
        <taxon>Pteriomorphia</taxon>
        <taxon>Arcoida</taxon>
        <taxon>Arcoidea</taxon>
        <taxon>Arcidae</taxon>
        <taxon>Tegillarca</taxon>
    </lineage>
</organism>
<reference evidence="4 5" key="1">
    <citation type="submission" date="2022-12" db="EMBL/GenBank/DDBJ databases">
        <title>Chromosome-level genome of Tegillarca granosa.</title>
        <authorList>
            <person name="Kim J."/>
        </authorList>
    </citation>
    <scope>NUCLEOTIDE SEQUENCE [LARGE SCALE GENOMIC DNA]</scope>
    <source>
        <strain evidence="4">Teg-2019</strain>
        <tissue evidence="4">Adductor muscle</tissue>
    </source>
</reference>
<keyword evidence="1 3" id="KW-0328">Glycosyltransferase</keyword>
<name>A0ABQ9FPX7_TEGGR</name>
<keyword evidence="3" id="KW-0735">Signal-anchor</keyword>
<comment type="similarity">
    <text evidence="3">Belongs to the glycosyltransferase 11 family.</text>
</comment>
<proteinExistence type="inferred from homology"/>
<keyword evidence="3" id="KW-0333">Golgi apparatus</keyword>
<evidence type="ECO:0000256" key="1">
    <source>
        <dbReference type="ARBA" id="ARBA00022676"/>
    </source>
</evidence>
<dbReference type="PANTHER" id="PTHR11927:SF9">
    <property type="entry name" value="L-FUCOSYLTRANSFERASE"/>
    <property type="match status" value="1"/>
</dbReference>
<protein>
    <recommendedName>
        <fullName evidence="3">L-Fucosyltransferase</fullName>
        <ecNumber evidence="3">2.4.1.-</ecNumber>
    </recommendedName>
</protein>
<sequence>MFVFDYVQRRLNDLKSVLLVLVMCYLCVEYWKSLKFIYVSIKIKEDVTTLYRSVISKNVSNVTNQNLQYPPSTSKTSHSSKIVRSVSVVSPTQSFIADSNTKSRYLCMYSIGGLGNQMFQFAAAYGIAKHSHMRLVATKHILVRQVFKIHGQFEDNKTKCQLARRLEEKRASSFDQRLFNIKGKMNYFIGVYTQSWKYFKDSEKELRKQFVFKDHISNIALQIIQDIWKKYTKQRSKVTLIGIHVRRGDMINHAFGYRVASKEYFKKAIYYYSQNFKDAVFVVCSNDISWCKQNINVTNKIEFIENHDREVDLAILGSCDHVIQSVGSFSWWAAWLAGGTSVFFQWPAKEGSELRQAYSKDYCDFFYPGWIGMQ</sequence>
<evidence type="ECO:0000313" key="4">
    <source>
        <dbReference type="EMBL" id="KAJ8318191.1"/>
    </source>
</evidence>
<dbReference type="CDD" id="cd11301">
    <property type="entry name" value="Fut1_Fut2_like"/>
    <property type="match status" value="1"/>
</dbReference>
<keyword evidence="3" id="KW-0325">Glycoprotein</keyword>
<evidence type="ECO:0000256" key="2">
    <source>
        <dbReference type="ARBA" id="ARBA00022679"/>
    </source>
</evidence>
<gene>
    <name evidence="4" type="ORF">KUTeg_003282</name>
</gene>
<accession>A0ABQ9FPX7</accession>
<keyword evidence="2 3" id="KW-0808">Transferase</keyword>
<comment type="pathway">
    <text evidence="3">Protein modification; protein glycosylation.</text>
</comment>
<comment type="subcellular location">
    <subcellularLocation>
        <location evidence="3">Golgi apparatus</location>
        <location evidence="3">Golgi stack membrane</location>
        <topology evidence="3">Single-pass type II membrane protein</topology>
    </subcellularLocation>
</comment>
<evidence type="ECO:0000313" key="5">
    <source>
        <dbReference type="Proteomes" id="UP001217089"/>
    </source>
</evidence>
<dbReference type="EMBL" id="JARBDR010000214">
    <property type="protein sequence ID" value="KAJ8318191.1"/>
    <property type="molecule type" value="Genomic_DNA"/>
</dbReference>
<dbReference type="InterPro" id="IPR002516">
    <property type="entry name" value="Glyco_trans_11"/>
</dbReference>
<dbReference type="PANTHER" id="PTHR11927">
    <property type="entry name" value="GALACTOSIDE 2-L-FUCOSYLTRANSFERASE"/>
    <property type="match status" value="1"/>
</dbReference>
<dbReference type="EC" id="2.4.1.-" evidence="3"/>
<keyword evidence="5" id="KW-1185">Reference proteome</keyword>
<dbReference type="Pfam" id="PF01531">
    <property type="entry name" value="Glyco_transf_11"/>
    <property type="match status" value="1"/>
</dbReference>
<dbReference type="Proteomes" id="UP001217089">
    <property type="component" value="Unassembled WGS sequence"/>
</dbReference>
<keyword evidence="3" id="KW-0812">Transmembrane</keyword>
<evidence type="ECO:0000256" key="3">
    <source>
        <dbReference type="RuleBase" id="RU363129"/>
    </source>
</evidence>